<evidence type="ECO:0000256" key="1">
    <source>
        <dbReference type="SAM" id="MobiDB-lite"/>
    </source>
</evidence>
<feature type="region of interest" description="Disordered" evidence="1">
    <location>
        <begin position="41"/>
        <end position="84"/>
    </location>
</feature>
<dbReference type="Proteomes" id="UP001055115">
    <property type="component" value="Unassembled WGS sequence"/>
</dbReference>
<protein>
    <submittedName>
        <fullName evidence="2">Uncharacterized protein</fullName>
    </submittedName>
</protein>
<evidence type="ECO:0000313" key="3">
    <source>
        <dbReference type="Proteomes" id="UP001055115"/>
    </source>
</evidence>
<proteinExistence type="predicted"/>
<accession>A0AA37NUH7</accession>
<sequence>MHPRDRFSPGGGEQAATALETNLTNLESRLDALLAAFEANEKSKQNGAAAPQDKDLKRQDGTTHCGTSNGEKDGSGSNEAAKKP</sequence>
<feature type="compositionally biased region" description="Basic and acidic residues" evidence="1">
    <location>
        <begin position="70"/>
        <end position="84"/>
    </location>
</feature>
<evidence type="ECO:0000313" key="2">
    <source>
        <dbReference type="EMBL" id="GKT42052.1"/>
    </source>
</evidence>
<keyword evidence="3" id="KW-1185">Reference proteome</keyword>
<comment type="caution">
    <text evidence="2">The sequence shown here is derived from an EMBL/GenBank/DDBJ whole genome shotgun (WGS) entry which is preliminary data.</text>
</comment>
<gene>
    <name evidence="2" type="ORF">ColSpa_02233</name>
</gene>
<feature type="compositionally biased region" description="Basic and acidic residues" evidence="1">
    <location>
        <begin position="52"/>
        <end position="61"/>
    </location>
</feature>
<dbReference type="RefSeq" id="XP_049124402.1">
    <property type="nucleotide sequence ID" value="XM_049268445.1"/>
</dbReference>
<reference evidence="2 3" key="1">
    <citation type="submission" date="2022-03" db="EMBL/GenBank/DDBJ databases">
        <title>Genome data of Colletotrichum spp.</title>
        <authorList>
            <person name="Utami Y.D."/>
            <person name="Hiruma K."/>
        </authorList>
    </citation>
    <scope>NUCLEOTIDE SEQUENCE [LARGE SCALE GENOMIC DNA]</scope>
    <source>
        <strain evidence="2 3">MAFF 239500</strain>
    </source>
</reference>
<name>A0AA37NUH7_9PEZI</name>
<dbReference type="GeneID" id="73323035"/>
<dbReference type="EMBL" id="BQXU01000004">
    <property type="protein sequence ID" value="GKT42052.1"/>
    <property type="molecule type" value="Genomic_DNA"/>
</dbReference>
<organism evidence="2 3">
    <name type="scientific">Colletotrichum spaethianum</name>
    <dbReference type="NCBI Taxonomy" id="700344"/>
    <lineage>
        <taxon>Eukaryota</taxon>
        <taxon>Fungi</taxon>
        <taxon>Dikarya</taxon>
        <taxon>Ascomycota</taxon>
        <taxon>Pezizomycotina</taxon>
        <taxon>Sordariomycetes</taxon>
        <taxon>Hypocreomycetidae</taxon>
        <taxon>Glomerellales</taxon>
        <taxon>Glomerellaceae</taxon>
        <taxon>Colletotrichum</taxon>
        <taxon>Colletotrichum spaethianum species complex</taxon>
    </lineage>
</organism>
<dbReference type="AlphaFoldDB" id="A0AA37NUH7"/>